<keyword evidence="1" id="KW-0812">Transmembrane</keyword>
<protein>
    <recommendedName>
        <fullName evidence="4">Prepilin-type N-terminal cleavage/methylation domain-containing protein</fullName>
    </recommendedName>
</protein>
<keyword evidence="1" id="KW-1133">Transmembrane helix</keyword>
<proteinExistence type="predicted"/>
<feature type="transmembrane region" description="Helical" evidence="1">
    <location>
        <begin position="12"/>
        <end position="33"/>
    </location>
</feature>
<dbReference type="EMBL" id="BAABDU010000005">
    <property type="protein sequence ID" value="GAA3774411.1"/>
    <property type="molecule type" value="Genomic_DNA"/>
</dbReference>
<evidence type="ECO:0000313" key="3">
    <source>
        <dbReference type="Proteomes" id="UP001500748"/>
    </source>
</evidence>
<comment type="caution">
    <text evidence="2">The sequence shown here is derived from an EMBL/GenBank/DDBJ whole genome shotgun (WGS) entry which is preliminary data.</text>
</comment>
<gene>
    <name evidence="2" type="ORF">GCM10022423_31340</name>
</gene>
<dbReference type="Proteomes" id="UP001500748">
    <property type="component" value="Unassembled WGS sequence"/>
</dbReference>
<keyword evidence="1" id="KW-0472">Membrane</keyword>
<organism evidence="2 3">
    <name type="scientific">Flavobacterium ginsengiterrae</name>
    <dbReference type="NCBI Taxonomy" id="871695"/>
    <lineage>
        <taxon>Bacteria</taxon>
        <taxon>Pseudomonadati</taxon>
        <taxon>Bacteroidota</taxon>
        <taxon>Flavobacteriia</taxon>
        <taxon>Flavobacteriales</taxon>
        <taxon>Flavobacteriaceae</taxon>
        <taxon>Flavobacterium</taxon>
    </lineage>
</organism>
<keyword evidence="3" id="KW-1185">Reference proteome</keyword>
<dbReference type="RefSeq" id="WP_345145560.1">
    <property type="nucleotide sequence ID" value="NZ_BAABDU010000005.1"/>
</dbReference>
<evidence type="ECO:0000313" key="2">
    <source>
        <dbReference type="EMBL" id="GAA3774411.1"/>
    </source>
</evidence>
<evidence type="ECO:0000256" key="1">
    <source>
        <dbReference type="SAM" id="Phobius"/>
    </source>
</evidence>
<evidence type="ECO:0008006" key="4">
    <source>
        <dbReference type="Google" id="ProtNLM"/>
    </source>
</evidence>
<accession>A0ABP7GS14</accession>
<sequence>MVILKKIKSATLIEAVVATVLVVIIFIVSSLILNNLVFNTFSKNTHSVETRINELEYEVQNNSIKLPYQENYKDWNINIQIEKNISARKIFSISAVNNISKKEITKQQVIWQPEN</sequence>
<reference evidence="3" key="1">
    <citation type="journal article" date="2019" name="Int. J. Syst. Evol. Microbiol.">
        <title>The Global Catalogue of Microorganisms (GCM) 10K type strain sequencing project: providing services to taxonomists for standard genome sequencing and annotation.</title>
        <authorList>
            <consortium name="The Broad Institute Genomics Platform"/>
            <consortium name="The Broad Institute Genome Sequencing Center for Infectious Disease"/>
            <person name="Wu L."/>
            <person name="Ma J."/>
        </authorList>
    </citation>
    <scope>NUCLEOTIDE SEQUENCE [LARGE SCALE GENOMIC DNA]</scope>
    <source>
        <strain evidence="3">JCM 17337</strain>
    </source>
</reference>
<name>A0ABP7GS14_9FLAO</name>